<gene>
    <name evidence="1" type="ORF">BES34_001230</name>
</gene>
<dbReference type="RefSeq" id="WP_010409808.1">
    <property type="nucleotide sequence ID" value="NZ_MCRM02000001.1"/>
</dbReference>
<comment type="caution">
    <text evidence="1">The sequence shown here is derived from an EMBL/GenBank/DDBJ whole genome shotgun (WGS) entry which is preliminary data.</text>
</comment>
<proteinExistence type="predicted"/>
<protein>
    <submittedName>
        <fullName evidence="1">Curli assembly protein CsgG</fullName>
    </submittedName>
</protein>
<sequence>MTFFRNLLLIGTVGILLINCSSLGTKNKAPDLESAVKTIAADLKNQFVASAKSQGGKMPGRLGILNIVNGDGSKSQLGGILTDKLTKELFDPNVFILLERDRLNRVVSEQTFQESGLVLSDQVISLGKLSGAEYLLLGQILFEDQDFLLNLRIVSLAGVILATTEVRFDSNDETFSKFRERIQ</sequence>
<organism evidence="1 2">
    <name type="scientific">Leptospira inadai serovar Lyme</name>
    <dbReference type="NCBI Taxonomy" id="293084"/>
    <lineage>
        <taxon>Bacteria</taxon>
        <taxon>Pseudomonadati</taxon>
        <taxon>Spirochaetota</taxon>
        <taxon>Spirochaetia</taxon>
        <taxon>Leptospirales</taxon>
        <taxon>Leptospiraceae</taxon>
        <taxon>Leptospira</taxon>
    </lineage>
</organism>
<reference evidence="1" key="1">
    <citation type="submission" date="2018-01" db="EMBL/GenBank/DDBJ databases">
        <title>Genomic characterization of Leptospira inadai serogroup Lyme isolated from captured rat in Brazil and comparative analysis with human reference strain.</title>
        <authorList>
            <person name="Moreno L.Z."/>
            <person name="Loureiro A.P."/>
            <person name="Miraglia F."/>
            <person name="Kremer F.S."/>
            <person name="Eslabao M.R."/>
            <person name="Dellagostin O.A."/>
            <person name="Lilenbaum W."/>
            <person name="Moreno A.M."/>
        </authorList>
    </citation>
    <scope>NUCLEOTIDE SEQUENCE [LARGE SCALE GENOMIC DNA]</scope>
    <source>
        <strain evidence="1">M34/99</strain>
    </source>
</reference>
<accession>A0ABX4YNU9</accession>
<dbReference type="InterPro" id="IPR005534">
    <property type="entry name" value="Curli_assmbl/transp-comp_CsgG"/>
</dbReference>
<dbReference type="Pfam" id="PF03783">
    <property type="entry name" value="CsgG"/>
    <property type="match status" value="1"/>
</dbReference>
<dbReference type="Proteomes" id="UP000094669">
    <property type="component" value="Unassembled WGS sequence"/>
</dbReference>
<dbReference type="EMBL" id="MCRM02000001">
    <property type="protein sequence ID" value="PNV76927.1"/>
    <property type="molecule type" value="Genomic_DNA"/>
</dbReference>
<evidence type="ECO:0000313" key="2">
    <source>
        <dbReference type="Proteomes" id="UP000094669"/>
    </source>
</evidence>
<name>A0ABX4YNU9_9LEPT</name>
<evidence type="ECO:0000313" key="1">
    <source>
        <dbReference type="EMBL" id="PNV76927.1"/>
    </source>
</evidence>
<dbReference type="Gene3D" id="3.40.50.10610">
    <property type="entry name" value="ABC-type transport auxiliary lipoprotein component"/>
    <property type="match status" value="1"/>
</dbReference>
<keyword evidence="2" id="KW-1185">Reference proteome</keyword>